<dbReference type="CDD" id="cd07438">
    <property type="entry name" value="PHP_HisPPase_AMP"/>
    <property type="match status" value="1"/>
</dbReference>
<dbReference type="STRING" id="880073.Cabys_2466"/>
<sequence>MAVDLHLHTTHSDGSLTPSQLVQLLKKLGVKTFAITDHDTISAIKQADRAAHKNGMRLITGVELSIEYPLPGSAHLHLLGLFIDVQNEELNFALKKLREERKNRAHLIIRKLEQMGIELPSSQKEKLVLNNSVARPHIAQILLQEGLVKSMEEAFQKYIGRNAPAYVPKKKFQLKEAIDLVHRAGGLAIVAHPVSLGAKTDAELRDHLDALVSCGIDGLEAYYPLHDPPLTRYLLNYAEEKRLAVSGGSDFHGEAKKEIQPVIGDGRLNVPDEIVTQLDAFYREKYG</sequence>
<dbReference type="KEGG" id="caby:Cabys_2466"/>
<dbReference type="EMBL" id="CM001402">
    <property type="protein sequence ID" value="EHO43126.1"/>
    <property type="molecule type" value="Genomic_DNA"/>
</dbReference>
<dbReference type="Gene3D" id="1.10.150.650">
    <property type="match status" value="1"/>
</dbReference>
<dbReference type="InterPro" id="IPR052018">
    <property type="entry name" value="PHP_domain"/>
</dbReference>
<dbReference type="InterPro" id="IPR003141">
    <property type="entry name" value="Pol/His_phosphatase_N"/>
</dbReference>
<keyword evidence="4" id="KW-1185">Reference proteome</keyword>
<evidence type="ECO:0000259" key="1">
    <source>
        <dbReference type="SMART" id="SM00481"/>
    </source>
</evidence>
<dbReference type="RefSeq" id="WP_006930613.1">
    <property type="nucleotide sequence ID" value="NZ_CM001402.1"/>
</dbReference>
<dbReference type="Proteomes" id="UP000183868">
    <property type="component" value="Chromosome"/>
</dbReference>
<dbReference type="EMBL" id="CP018099">
    <property type="protein sequence ID" value="APF19215.1"/>
    <property type="molecule type" value="Genomic_DNA"/>
</dbReference>
<dbReference type="PANTHER" id="PTHR42924:SF3">
    <property type="entry name" value="POLYMERASE_HISTIDINOL PHOSPHATASE N-TERMINAL DOMAIN-CONTAINING PROTEIN"/>
    <property type="match status" value="1"/>
</dbReference>
<dbReference type="Pfam" id="PF02811">
    <property type="entry name" value="PHP"/>
    <property type="match status" value="1"/>
</dbReference>
<evidence type="ECO:0000313" key="4">
    <source>
        <dbReference type="Proteomes" id="UP000004671"/>
    </source>
</evidence>
<organism evidence="3 4">
    <name type="scientific">Caldithrix abyssi DSM 13497</name>
    <dbReference type="NCBI Taxonomy" id="880073"/>
    <lineage>
        <taxon>Bacteria</taxon>
        <taxon>Pseudomonadati</taxon>
        <taxon>Calditrichota</taxon>
        <taxon>Calditrichia</taxon>
        <taxon>Calditrichales</taxon>
        <taxon>Calditrichaceae</taxon>
        <taxon>Caldithrix</taxon>
    </lineage>
</organism>
<protein>
    <submittedName>
        <fullName evidence="3">PHP domain protein</fullName>
    </submittedName>
</protein>
<accession>H1XXK2</accession>
<feature type="domain" description="Polymerase/histidinol phosphatase N-terminal" evidence="1">
    <location>
        <begin position="3"/>
        <end position="68"/>
    </location>
</feature>
<evidence type="ECO:0000313" key="3">
    <source>
        <dbReference type="EMBL" id="EHO43126.1"/>
    </source>
</evidence>
<gene>
    <name evidence="2" type="ORF">Cabys_2466</name>
    <name evidence="3" type="ORF">Calab_3527</name>
</gene>
<dbReference type="PANTHER" id="PTHR42924">
    <property type="entry name" value="EXONUCLEASE"/>
    <property type="match status" value="1"/>
</dbReference>
<reference evidence="2 5" key="2">
    <citation type="submission" date="2016-11" db="EMBL/GenBank/DDBJ databases">
        <title>Genomic analysis of Caldithrix abyssi and proposal of a novel bacterial phylum Caldithrichaeota.</title>
        <authorList>
            <person name="Kublanov I."/>
            <person name="Sigalova O."/>
            <person name="Gavrilov S."/>
            <person name="Lebedinsky A."/>
            <person name="Ivanova N."/>
            <person name="Daum C."/>
            <person name="Reddy T."/>
            <person name="Klenk H.P."/>
            <person name="Goker M."/>
            <person name="Reva O."/>
            <person name="Miroshnichenko M."/>
            <person name="Kyprides N."/>
            <person name="Woyke T."/>
            <person name="Gelfand M."/>
        </authorList>
    </citation>
    <scope>NUCLEOTIDE SEQUENCE [LARGE SCALE GENOMIC DNA]</scope>
    <source>
        <strain evidence="2 5">LF13</strain>
    </source>
</reference>
<proteinExistence type="predicted"/>
<dbReference type="GO" id="GO:0004534">
    <property type="term" value="F:5'-3' RNA exonuclease activity"/>
    <property type="evidence" value="ECO:0007669"/>
    <property type="project" value="TreeGrafter"/>
</dbReference>
<dbReference type="FunCoup" id="H1XXK2">
    <property type="interactions" value="202"/>
</dbReference>
<evidence type="ECO:0000313" key="5">
    <source>
        <dbReference type="Proteomes" id="UP000183868"/>
    </source>
</evidence>
<reference evidence="3 4" key="1">
    <citation type="submission" date="2011-09" db="EMBL/GenBank/DDBJ databases">
        <title>The permanent draft genome of Caldithrix abyssi DSM 13497.</title>
        <authorList>
            <consortium name="US DOE Joint Genome Institute (JGI-PGF)"/>
            <person name="Lucas S."/>
            <person name="Han J."/>
            <person name="Lapidus A."/>
            <person name="Bruce D."/>
            <person name="Goodwin L."/>
            <person name="Pitluck S."/>
            <person name="Peters L."/>
            <person name="Kyrpides N."/>
            <person name="Mavromatis K."/>
            <person name="Ivanova N."/>
            <person name="Mikhailova N."/>
            <person name="Chertkov O."/>
            <person name="Detter J.C."/>
            <person name="Tapia R."/>
            <person name="Han C."/>
            <person name="Land M."/>
            <person name="Hauser L."/>
            <person name="Markowitz V."/>
            <person name="Cheng J.-F."/>
            <person name="Hugenholtz P."/>
            <person name="Woyke T."/>
            <person name="Wu D."/>
            <person name="Spring S."/>
            <person name="Brambilla E."/>
            <person name="Klenk H.-P."/>
            <person name="Eisen J.A."/>
        </authorList>
    </citation>
    <scope>NUCLEOTIDE SEQUENCE [LARGE SCALE GENOMIC DNA]</scope>
    <source>
        <strain evidence="3 4">DSM 13497</strain>
    </source>
</reference>
<name>H1XXK2_CALAY</name>
<evidence type="ECO:0000313" key="2">
    <source>
        <dbReference type="EMBL" id="APF19215.1"/>
    </source>
</evidence>
<dbReference type="PaxDb" id="880073-Calab_3527"/>
<dbReference type="SUPFAM" id="SSF89550">
    <property type="entry name" value="PHP domain-like"/>
    <property type="match status" value="1"/>
</dbReference>
<dbReference type="OrthoDB" id="9804333at2"/>
<dbReference type="AlphaFoldDB" id="H1XXK2"/>
<dbReference type="GO" id="GO:0035312">
    <property type="term" value="F:5'-3' DNA exonuclease activity"/>
    <property type="evidence" value="ECO:0007669"/>
    <property type="project" value="TreeGrafter"/>
</dbReference>
<dbReference type="eggNOG" id="COG0613">
    <property type="taxonomic scope" value="Bacteria"/>
</dbReference>
<dbReference type="InterPro" id="IPR016195">
    <property type="entry name" value="Pol/histidinol_Pase-like"/>
</dbReference>
<dbReference type="InterPro" id="IPR004013">
    <property type="entry name" value="PHP_dom"/>
</dbReference>
<dbReference type="HOGENOM" id="CLU_067347_1_0_0"/>
<dbReference type="Proteomes" id="UP000004671">
    <property type="component" value="Chromosome"/>
</dbReference>
<dbReference type="SMART" id="SM00481">
    <property type="entry name" value="POLIIIAc"/>
    <property type="match status" value="1"/>
</dbReference>
<dbReference type="InParanoid" id="H1XXK2"/>
<dbReference type="Gene3D" id="3.20.20.140">
    <property type="entry name" value="Metal-dependent hydrolases"/>
    <property type="match status" value="1"/>
</dbReference>